<organism evidence="3 4">
    <name type="scientific">Trametes pubescens</name>
    <name type="common">White-rot fungus</name>
    <dbReference type="NCBI Taxonomy" id="154538"/>
    <lineage>
        <taxon>Eukaryota</taxon>
        <taxon>Fungi</taxon>
        <taxon>Dikarya</taxon>
        <taxon>Basidiomycota</taxon>
        <taxon>Agaricomycotina</taxon>
        <taxon>Agaricomycetes</taxon>
        <taxon>Polyporales</taxon>
        <taxon>Polyporaceae</taxon>
        <taxon>Trametes</taxon>
    </lineage>
</organism>
<dbReference type="Proteomes" id="UP000184267">
    <property type="component" value="Unassembled WGS sequence"/>
</dbReference>
<dbReference type="InterPro" id="IPR046528">
    <property type="entry name" value="DUF6593"/>
</dbReference>
<keyword evidence="4" id="KW-1185">Reference proteome</keyword>
<dbReference type="EMBL" id="MNAD01000604">
    <property type="protein sequence ID" value="OJT11633.1"/>
    <property type="molecule type" value="Genomic_DNA"/>
</dbReference>
<reference evidence="3 4" key="1">
    <citation type="submission" date="2016-10" db="EMBL/GenBank/DDBJ databases">
        <title>Genome sequence of the basidiomycete white-rot fungus Trametes pubescens.</title>
        <authorList>
            <person name="Makela M.R."/>
            <person name="Granchi Z."/>
            <person name="Peng M."/>
            <person name="De Vries R.P."/>
            <person name="Grigoriev I."/>
            <person name="Riley R."/>
            <person name="Hilden K."/>
        </authorList>
    </citation>
    <scope>NUCLEOTIDE SEQUENCE [LARGE SCALE GENOMIC DNA]</scope>
    <source>
        <strain evidence="3 4">FBCC735</strain>
    </source>
</reference>
<protein>
    <recommendedName>
        <fullName evidence="2">DUF6593 domain-containing protein</fullName>
    </recommendedName>
</protein>
<name>A0A1M2VVK8_TRAPU</name>
<sequence>MNPLSAVRRKSRLITLSRSAAPAPSTDVGSASPKSDTSKALPPQPKPVLQLNFYQRGFNAMIAYADATVHYHISICMNCFVPSSFVTIIKRSHEKGEFVSSFEMGISTQRATVNMRGDEKFVDSVLTKTGPGRKANDRLWKWRWDSTLGHDIGWKGEKPVRNCYRLDSAGTPAGPILATFVLGASAAQHASGSPQPASLVIYPDGRQVVEHILTSVLVLERKRLTPTPTSVTPLFN</sequence>
<dbReference type="OMA" id="NCEITPR"/>
<dbReference type="OrthoDB" id="3174721at2759"/>
<comment type="caution">
    <text evidence="3">The sequence shown here is derived from an EMBL/GenBank/DDBJ whole genome shotgun (WGS) entry which is preliminary data.</text>
</comment>
<proteinExistence type="predicted"/>
<evidence type="ECO:0000313" key="4">
    <source>
        <dbReference type="Proteomes" id="UP000184267"/>
    </source>
</evidence>
<feature type="region of interest" description="Disordered" evidence="1">
    <location>
        <begin position="1"/>
        <end position="44"/>
    </location>
</feature>
<gene>
    <name evidence="3" type="ORF">TRAPUB_11861</name>
</gene>
<feature type="domain" description="DUF6593" evidence="2">
    <location>
        <begin position="66"/>
        <end position="223"/>
    </location>
</feature>
<evidence type="ECO:0000313" key="3">
    <source>
        <dbReference type="EMBL" id="OJT11633.1"/>
    </source>
</evidence>
<dbReference type="Pfam" id="PF20236">
    <property type="entry name" value="DUF6593"/>
    <property type="match status" value="1"/>
</dbReference>
<evidence type="ECO:0000259" key="2">
    <source>
        <dbReference type="Pfam" id="PF20236"/>
    </source>
</evidence>
<dbReference type="AlphaFoldDB" id="A0A1M2VVK8"/>
<accession>A0A1M2VVK8</accession>
<evidence type="ECO:0000256" key="1">
    <source>
        <dbReference type="SAM" id="MobiDB-lite"/>
    </source>
</evidence>